<dbReference type="PANTHER" id="PTHR33223:SF10">
    <property type="entry name" value="AMINOTRANSFERASE-LIKE PLANT MOBILE DOMAIN-CONTAINING PROTEIN"/>
    <property type="match status" value="1"/>
</dbReference>
<reference evidence="2" key="2">
    <citation type="submission" date="2022-03" db="EMBL/GenBank/DDBJ databases">
        <title>Draft title - Genomic analysis of global carrot germplasm unveils the trajectory of domestication and the origin of high carotenoid orange carrot.</title>
        <authorList>
            <person name="Iorizzo M."/>
            <person name="Ellison S."/>
            <person name="Senalik D."/>
            <person name="Macko-Podgorni A."/>
            <person name="Grzebelus D."/>
            <person name="Bostan H."/>
            <person name="Rolling W."/>
            <person name="Curaba J."/>
            <person name="Simon P."/>
        </authorList>
    </citation>
    <scope>NUCLEOTIDE SEQUENCE</scope>
    <source>
        <tissue evidence="2">Leaf</tissue>
    </source>
</reference>
<organism evidence="2 3">
    <name type="scientific">Daucus carota subsp. sativus</name>
    <name type="common">Carrot</name>
    <dbReference type="NCBI Taxonomy" id="79200"/>
    <lineage>
        <taxon>Eukaryota</taxon>
        <taxon>Viridiplantae</taxon>
        <taxon>Streptophyta</taxon>
        <taxon>Embryophyta</taxon>
        <taxon>Tracheophyta</taxon>
        <taxon>Spermatophyta</taxon>
        <taxon>Magnoliopsida</taxon>
        <taxon>eudicotyledons</taxon>
        <taxon>Gunneridae</taxon>
        <taxon>Pentapetalae</taxon>
        <taxon>asterids</taxon>
        <taxon>campanulids</taxon>
        <taxon>Apiales</taxon>
        <taxon>Apiaceae</taxon>
        <taxon>Apioideae</taxon>
        <taxon>Scandiceae</taxon>
        <taxon>Daucinae</taxon>
        <taxon>Daucus</taxon>
        <taxon>Daucus sect. Daucus</taxon>
    </lineage>
</organism>
<reference evidence="2" key="1">
    <citation type="journal article" date="2016" name="Nat. Genet.">
        <title>A high-quality carrot genome assembly provides new insights into carotenoid accumulation and asterid genome evolution.</title>
        <authorList>
            <person name="Iorizzo M."/>
            <person name="Ellison S."/>
            <person name="Senalik D."/>
            <person name="Zeng P."/>
            <person name="Satapoomin P."/>
            <person name="Huang J."/>
            <person name="Bowman M."/>
            <person name="Iovene M."/>
            <person name="Sanseverino W."/>
            <person name="Cavagnaro P."/>
            <person name="Yildiz M."/>
            <person name="Macko-Podgorni A."/>
            <person name="Moranska E."/>
            <person name="Grzebelus E."/>
            <person name="Grzebelus D."/>
            <person name="Ashrafi H."/>
            <person name="Zheng Z."/>
            <person name="Cheng S."/>
            <person name="Spooner D."/>
            <person name="Van Deynze A."/>
            <person name="Simon P."/>
        </authorList>
    </citation>
    <scope>NUCLEOTIDE SEQUENCE</scope>
    <source>
        <tissue evidence="2">Leaf</tissue>
    </source>
</reference>
<proteinExistence type="predicted"/>
<accession>A0AAF1ANI7</accession>
<dbReference type="AlphaFoldDB" id="A0AAF1ANI7"/>
<gene>
    <name evidence="2" type="ORF">DCAR_0205746</name>
</gene>
<dbReference type="PANTHER" id="PTHR33223">
    <property type="entry name" value="CCHC-TYPE DOMAIN-CONTAINING PROTEIN"/>
    <property type="match status" value="1"/>
</dbReference>
<name>A0AAF1ANI7_DAUCS</name>
<keyword evidence="3" id="KW-1185">Reference proteome</keyword>
<evidence type="ECO:0000313" key="2">
    <source>
        <dbReference type="EMBL" id="WOG86535.1"/>
    </source>
</evidence>
<dbReference type="EMBL" id="CP093344">
    <property type="protein sequence ID" value="WOG86535.1"/>
    <property type="molecule type" value="Genomic_DNA"/>
</dbReference>
<evidence type="ECO:0000313" key="3">
    <source>
        <dbReference type="Proteomes" id="UP000077755"/>
    </source>
</evidence>
<dbReference type="InterPro" id="IPR005162">
    <property type="entry name" value="Retrotrans_gag_dom"/>
</dbReference>
<dbReference type="Pfam" id="PF03732">
    <property type="entry name" value="Retrotrans_gag"/>
    <property type="match status" value="1"/>
</dbReference>
<dbReference type="Proteomes" id="UP000077755">
    <property type="component" value="Chromosome 2"/>
</dbReference>
<dbReference type="KEGG" id="dcr:108203246"/>
<evidence type="ECO:0000259" key="1">
    <source>
        <dbReference type="Pfam" id="PF03732"/>
    </source>
</evidence>
<feature type="domain" description="Retrotransposon gag" evidence="1">
    <location>
        <begin position="68"/>
        <end position="143"/>
    </location>
</feature>
<sequence length="385" mass="44497">MSTNSSNSSDFLNFSPFLDHLEAGQIEHGVKVTRLESFDGTTDPGDHLSYYENLMIFHRQNDITKGRLFVSTFLAYARTWFSTLPPKSIDSWNAFKEMFLAKFRVNTAHVVHTISLKNVKQSPGESLREYIQKFKAAALKVKDLRPSNAVDSFILNINYKECKDCCKELCNKEPRHLYEAYNIVSTYIAIEERIHAYYPTSRGESSSHQAMQVDGMKDFCKPVEPLRDQREPLRQVYELPWFTPLNQTPSFILDKICNLEIFQRPTEMGTPADRQDGSRFCQYHNSVGHKTDECISLKHFIERMIKRGLLREFQGPRKNMALTHVQQPKDTRPKHVVDMVFGGQVLSSEIMQVQTTYEALRHPCPSISFSEADYPEGPCRTARYR</sequence>
<protein>
    <recommendedName>
        <fullName evidence="1">Retrotransposon gag domain-containing protein</fullName>
    </recommendedName>
</protein>